<dbReference type="PATRIC" id="fig|1423735.3.peg.436"/>
<dbReference type="AlphaFoldDB" id="A0A0R1W455"/>
<reference evidence="1 2" key="1">
    <citation type="journal article" date="2015" name="Genome Announc.">
        <title>Expanding the biotechnology potential of lactobacilli through comparative genomics of 213 strains and associated genera.</title>
        <authorList>
            <person name="Sun Z."/>
            <person name="Harris H.M."/>
            <person name="McCann A."/>
            <person name="Guo C."/>
            <person name="Argimon S."/>
            <person name="Zhang W."/>
            <person name="Yang X."/>
            <person name="Jeffery I.B."/>
            <person name="Cooney J.C."/>
            <person name="Kagawa T.F."/>
            <person name="Liu W."/>
            <person name="Song Y."/>
            <person name="Salvetti E."/>
            <person name="Wrobel A."/>
            <person name="Rasinkangas P."/>
            <person name="Parkhill J."/>
            <person name="Rea M.C."/>
            <person name="O'Sullivan O."/>
            <person name="Ritari J."/>
            <person name="Douillard F.P."/>
            <person name="Paul Ross R."/>
            <person name="Yang R."/>
            <person name="Briner A.E."/>
            <person name="Felis G.E."/>
            <person name="de Vos W.M."/>
            <person name="Barrangou R."/>
            <person name="Klaenhammer T.R."/>
            <person name="Caufield P.W."/>
            <person name="Cui Y."/>
            <person name="Zhang H."/>
            <person name="O'Toole P.W."/>
        </authorList>
    </citation>
    <scope>NUCLEOTIDE SEQUENCE [LARGE SCALE GENOMIC DNA]</scope>
    <source>
        <strain evidence="1 2">DSM 17758</strain>
    </source>
</reference>
<dbReference type="SUPFAM" id="SSF52266">
    <property type="entry name" value="SGNH hydrolase"/>
    <property type="match status" value="1"/>
</dbReference>
<protein>
    <submittedName>
        <fullName evidence="1">Lysophospholipase</fullName>
    </submittedName>
</protein>
<accession>A0A0R1W455</accession>
<dbReference type="InterPro" id="IPR036514">
    <property type="entry name" value="SGNH_hydro_sf"/>
</dbReference>
<organism evidence="1 2">
    <name type="scientific">Lapidilactobacillus concavus DSM 17758</name>
    <dbReference type="NCBI Taxonomy" id="1423735"/>
    <lineage>
        <taxon>Bacteria</taxon>
        <taxon>Bacillati</taxon>
        <taxon>Bacillota</taxon>
        <taxon>Bacilli</taxon>
        <taxon>Lactobacillales</taxon>
        <taxon>Lactobacillaceae</taxon>
        <taxon>Lapidilactobacillus</taxon>
    </lineage>
</organism>
<evidence type="ECO:0000313" key="1">
    <source>
        <dbReference type="EMBL" id="KRM12439.1"/>
    </source>
</evidence>
<dbReference type="STRING" id="1423735.FC15_GL000422"/>
<dbReference type="RefSeq" id="WP_057823590.1">
    <property type="nucleotide sequence ID" value="NZ_AZFX01000015.1"/>
</dbReference>
<dbReference type="EMBL" id="AZFX01000015">
    <property type="protein sequence ID" value="KRM12439.1"/>
    <property type="molecule type" value="Genomic_DNA"/>
</dbReference>
<dbReference type="Proteomes" id="UP000051315">
    <property type="component" value="Unassembled WGS sequence"/>
</dbReference>
<sequence length="230" mass="25189">MTIKALAGRKLYAFGDSLVKGHTLKVGMLDAAAAHEGMILEKYAENGATIMPTEPGDHSYASDNRIPDVAQQITSAPVETPALICFDGLVNDASIGVRLSPLGHLTADFNDDYNLTTPYGAFEHVCAQLRQKYPHTQVLYIANHHIANNPLALQDQMHDLAIDVCQKWAIDVVDVYREGGINTNIPQMAADYSYNGEGSDRDGDGTHLNVIGYETWYAPMIEAAIERHFS</sequence>
<dbReference type="OrthoDB" id="2283723at2"/>
<gene>
    <name evidence="1" type="ORF">FC15_GL000422</name>
</gene>
<evidence type="ECO:0000313" key="2">
    <source>
        <dbReference type="Proteomes" id="UP000051315"/>
    </source>
</evidence>
<name>A0A0R1W455_9LACO</name>
<keyword evidence="2" id="KW-1185">Reference proteome</keyword>
<dbReference type="Gene3D" id="3.40.50.1110">
    <property type="entry name" value="SGNH hydrolase"/>
    <property type="match status" value="1"/>
</dbReference>
<comment type="caution">
    <text evidence="1">The sequence shown here is derived from an EMBL/GenBank/DDBJ whole genome shotgun (WGS) entry which is preliminary data.</text>
</comment>
<proteinExistence type="predicted"/>